<proteinExistence type="predicted"/>
<feature type="transmembrane region" description="Helical" evidence="1">
    <location>
        <begin position="126"/>
        <end position="146"/>
    </location>
</feature>
<evidence type="ECO:0000313" key="3">
    <source>
        <dbReference type="Proteomes" id="UP000194464"/>
    </source>
</evidence>
<gene>
    <name evidence="2" type="ORF">SAMN06295909_1341</name>
</gene>
<keyword evidence="1" id="KW-0472">Membrane</keyword>
<name>A0ABY1REY1_9MICO</name>
<sequence length="254" mass="26419">MSSVDPREVRRRQAEARVGSPGAAVGIAVGLGLITAGAAFVARAMFGFAEFDLMDEVNEPPLAIFGMIAGLPTIILGFLIHAGASRRFTGRVLSAPGVGPGSILFVGLAVGAWWGVGSMTTVGELWLVPAALTGLAAALLIIGAIVRARRRSRQDGLRQLVATGRIVPAVVVEIPEIDASSGGLVGEITATFTDTAGVDRWVTKLGQWKRAELPATGDPAMVVFDPARPSDTARIWIGPAGSSTAADFTRWHQG</sequence>
<protein>
    <submittedName>
        <fullName evidence="2">Uncharacterized protein</fullName>
    </submittedName>
</protein>
<dbReference type="Proteomes" id="UP000194464">
    <property type="component" value="Unassembled WGS sequence"/>
</dbReference>
<feature type="transmembrane region" description="Helical" evidence="1">
    <location>
        <begin position="62"/>
        <end position="80"/>
    </location>
</feature>
<evidence type="ECO:0000313" key="2">
    <source>
        <dbReference type="EMBL" id="SMQ66929.1"/>
    </source>
</evidence>
<feature type="transmembrane region" description="Helical" evidence="1">
    <location>
        <begin position="21"/>
        <end position="42"/>
    </location>
</feature>
<keyword evidence="1" id="KW-1133">Transmembrane helix</keyword>
<keyword evidence="3" id="KW-1185">Reference proteome</keyword>
<evidence type="ECO:0000256" key="1">
    <source>
        <dbReference type="SAM" id="Phobius"/>
    </source>
</evidence>
<reference evidence="2 3" key="1">
    <citation type="submission" date="2017-04" db="EMBL/GenBank/DDBJ databases">
        <authorList>
            <person name="Varghese N."/>
            <person name="Submissions S."/>
        </authorList>
    </citation>
    <scope>NUCLEOTIDE SEQUENCE [LARGE SCALE GENOMIC DNA]</scope>
    <source>
        <strain evidence="2 3">VKM Ac-1784</strain>
    </source>
</reference>
<accession>A0ABY1REY1</accession>
<keyword evidence="1" id="KW-0812">Transmembrane</keyword>
<dbReference type="RefSeq" id="WP_133059940.1">
    <property type="nucleotide sequence ID" value="NZ_FXWJ01000002.1"/>
</dbReference>
<organism evidence="2 3">
    <name type="scientific">Plantibacter elymi</name>
    <name type="common">nom. nud.</name>
    <dbReference type="NCBI Taxonomy" id="199708"/>
    <lineage>
        <taxon>Bacteria</taxon>
        <taxon>Bacillati</taxon>
        <taxon>Actinomycetota</taxon>
        <taxon>Actinomycetes</taxon>
        <taxon>Micrococcales</taxon>
        <taxon>Microbacteriaceae</taxon>
        <taxon>Plantibacter</taxon>
    </lineage>
</organism>
<comment type="caution">
    <text evidence="2">The sequence shown here is derived from an EMBL/GenBank/DDBJ whole genome shotgun (WGS) entry which is preliminary data.</text>
</comment>
<dbReference type="EMBL" id="FXWJ01000002">
    <property type="protein sequence ID" value="SMQ66929.1"/>
    <property type="molecule type" value="Genomic_DNA"/>
</dbReference>
<feature type="transmembrane region" description="Helical" evidence="1">
    <location>
        <begin position="92"/>
        <end position="114"/>
    </location>
</feature>